<organism evidence="4">
    <name type="scientific">Ajellomyces capsulatus (strain H88)</name>
    <name type="common">Darling's disease fungus</name>
    <name type="synonym">Histoplasma capsulatum</name>
    <dbReference type="NCBI Taxonomy" id="544711"/>
    <lineage>
        <taxon>Eukaryota</taxon>
        <taxon>Fungi</taxon>
        <taxon>Dikarya</taxon>
        <taxon>Ascomycota</taxon>
        <taxon>Pezizomycotina</taxon>
        <taxon>Eurotiomycetes</taxon>
        <taxon>Eurotiomycetidae</taxon>
        <taxon>Onygenales</taxon>
        <taxon>Ajellomycetaceae</taxon>
        <taxon>Histoplasma</taxon>
    </lineage>
</organism>
<dbReference type="Proteomes" id="UP000663419">
    <property type="component" value="Chromosome 6"/>
</dbReference>
<name>F0UUC4_AJEC8</name>
<evidence type="ECO:0000313" key="4">
    <source>
        <dbReference type="Proteomes" id="UP000008142"/>
    </source>
</evidence>
<reference evidence="3" key="2">
    <citation type="submission" date="2021-01" db="EMBL/GenBank/DDBJ databases">
        <title>Chromosome-level genome assembly of a human fungal pathogen reveals clustering of transcriptionally co-regulated genes.</title>
        <authorList>
            <person name="Voorhies M."/>
            <person name="Cohen S."/>
            <person name="Shea T.P."/>
            <person name="Petrus S."/>
            <person name="Munoz J.F."/>
            <person name="Poplawski S."/>
            <person name="Goldman W.E."/>
            <person name="Michael T."/>
            <person name="Cuomo C.A."/>
            <person name="Sil A."/>
            <person name="Beyhan S."/>
        </authorList>
    </citation>
    <scope>NUCLEOTIDE SEQUENCE</scope>
    <source>
        <strain evidence="3">H88</strain>
    </source>
</reference>
<accession>F0UUC4</accession>
<dbReference type="HOGENOM" id="CLU_1277302_0_0_1"/>
<dbReference type="VEuPathDB" id="FungiDB:I7I53_11928"/>
<dbReference type="OMA" id="NDCTSPP"/>
<dbReference type="STRING" id="544711.F0UUC4"/>
<dbReference type="EMBL" id="CP069107">
    <property type="protein sequence ID" value="QSS57663.1"/>
    <property type="molecule type" value="Genomic_DNA"/>
</dbReference>
<proteinExistence type="predicted"/>
<dbReference type="EMBL" id="DS990643">
    <property type="protein sequence ID" value="EGC49501.1"/>
    <property type="molecule type" value="Genomic_DNA"/>
</dbReference>
<reference evidence="4" key="1">
    <citation type="submission" date="2008-07" db="EMBL/GenBank/DDBJ databases">
        <title>Annotation of Ajellomyces capsulatus strain H88.</title>
        <authorList>
            <person name="Champion M."/>
            <person name="Cuomo C."/>
            <person name="Ma L.-J."/>
            <person name="Henn M.R."/>
            <person name="Sil A."/>
            <person name="Goldman B."/>
            <person name="Young S.K."/>
            <person name="Kodira C.D."/>
            <person name="Zeng Q."/>
            <person name="Koehrsen M."/>
            <person name="Alvarado L."/>
            <person name="Berlin A."/>
            <person name="Borenstein D."/>
            <person name="Chen Z."/>
            <person name="Engels R."/>
            <person name="Freedman E."/>
            <person name="Gellesch M."/>
            <person name="Goldberg J."/>
            <person name="Griggs A."/>
            <person name="Gujja S."/>
            <person name="Heiman D."/>
            <person name="Hepburn T."/>
            <person name="Howarth C."/>
            <person name="Jen D."/>
            <person name="Larson L."/>
            <person name="Lewis B."/>
            <person name="Mehta T."/>
            <person name="Park D."/>
            <person name="Pearson M."/>
            <person name="Roberts A."/>
            <person name="Saif S."/>
            <person name="Shea T."/>
            <person name="Shenoy N."/>
            <person name="Sisk P."/>
            <person name="Stolte C."/>
            <person name="Sykes S."/>
            <person name="Walk T."/>
            <person name="White J."/>
            <person name="Yandava C."/>
            <person name="Klein B."/>
            <person name="McEwen J.G."/>
            <person name="Puccia R."/>
            <person name="Goldman G.H."/>
            <person name="Felipe M.S."/>
            <person name="Nino-Vega G."/>
            <person name="San-Blas G."/>
            <person name="Taylor J."/>
            <person name="Mendoza L."/>
            <person name="Galagan J."/>
            <person name="Nusbaum C."/>
            <person name="Birren B."/>
        </authorList>
    </citation>
    <scope>NUCLEOTIDE SEQUENCE [LARGE SCALE GENOMIC DNA]</scope>
    <source>
        <strain evidence="4">H88</strain>
    </source>
</reference>
<sequence>MDSNSQDSPVDIDDIQPIIDTLSSDTSIRTSPQQSPTTTPCLTPKFPEDTDGDHLPATPPTPDPWMWKCHKCLKKYKFEATTRCLDDGHYFCKTSNSNINKLRGDTMQKGSPVCESIFDSTGWEKFKAWQKKVRLAHGKEGEWESGCVNDCTSPPATPGQGWLATTALIDEAASSEDQSDGEEVRAGSKRARPKKAGIPPEAQPAKRRMLSFRTHG</sequence>
<protein>
    <submittedName>
        <fullName evidence="2">Predicted protein</fullName>
    </submittedName>
</protein>
<dbReference type="AlphaFoldDB" id="F0UUC4"/>
<feature type="compositionally biased region" description="Basic residues" evidence="1">
    <location>
        <begin position="205"/>
        <end position="216"/>
    </location>
</feature>
<dbReference type="Proteomes" id="UP000008142">
    <property type="component" value="Unassembled WGS sequence"/>
</dbReference>
<feature type="compositionally biased region" description="Low complexity" evidence="1">
    <location>
        <begin position="1"/>
        <end position="20"/>
    </location>
</feature>
<evidence type="ECO:0000313" key="2">
    <source>
        <dbReference type="EMBL" id="EGC49501.1"/>
    </source>
</evidence>
<evidence type="ECO:0000256" key="1">
    <source>
        <dbReference type="SAM" id="MobiDB-lite"/>
    </source>
</evidence>
<dbReference type="OrthoDB" id="4188825at2759"/>
<feature type="region of interest" description="Disordered" evidence="1">
    <location>
        <begin position="1"/>
        <end position="60"/>
    </location>
</feature>
<gene>
    <name evidence="2" type="ORF">HCEG_08716</name>
    <name evidence="3" type="ORF">I7I53_11928</name>
</gene>
<feature type="region of interest" description="Disordered" evidence="1">
    <location>
        <begin position="170"/>
        <end position="216"/>
    </location>
</feature>
<evidence type="ECO:0000313" key="3">
    <source>
        <dbReference type="EMBL" id="QSS57663.1"/>
    </source>
</evidence>
<feature type="compositionally biased region" description="Low complexity" evidence="1">
    <location>
        <begin position="30"/>
        <end position="40"/>
    </location>
</feature>